<evidence type="ECO:0000313" key="3">
    <source>
        <dbReference type="Proteomes" id="UP000594961"/>
    </source>
</evidence>
<organism evidence="2 3">
    <name type="scientific">Trueperella pecoris</name>
    <dbReference type="NCBI Taxonomy" id="2733571"/>
    <lineage>
        <taxon>Bacteria</taxon>
        <taxon>Bacillati</taxon>
        <taxon>Actinomycetota</taxon>
        <taxon>Actinomycetes</taxon>
        <taxon>Actinomycetales</taxon>
        <taxon>Actinomycetaceae</taxon>
        <taxon>Trueperella</taxon>
    </lineage>
</organism>
<keyword evidence="1" id="KW-0051">Antiviral defense</keyword>
<accession>A0A7M1R0H1</accession>
<dbReference type="Pfam" id="PF09704">
    <property type="entry name" value="Cas_Cas5d"/>
    <property type="match status" value="1"/>
</dbReference>
<reference evidence="2 3" key="1">
    <citation type="submission" date="2020-10" db="EMBL/GenBank/DDBJ databases">
        <title>Trueperella pecoris sp. nov. isolated from bovine and porcine specimens.</title>
        <authorList>
            <person name="Schoenecker L."/>
            <person name="Schnydrig P."/>
            <person name="Brodard I."/>
            <person name="Thomann A."/>
            <person name="Hemphill A."/>
            <person name="Rodriguez-Campos S."/>
            <person name="Perreten V."/>
            <person name="Jores J."/>
            <person name="Kittl S."/>
        </authorList>
    </citation>
    <scope>NUCLEOTIDE SEQUENCE [LARGE SCALE GENOMIC DNA]</scope>
    <source>
        <strain evidence="2 3">19OD0592</strain>
    </source>
</reference>
<gene>
    <name evidence="2" type="primary">cas5e</name>
    <name evidence="2" type="ORF">INS90_10715</name>
</gene>
<dbReference type="RefSeq" id="WP_197553093.1">
    <property type="nucleotide sequence ID" value="NZ_CP063212.1"/>
</dbReference>
<proteinExistence type="predicted"/>
<dbReference type="InterPro" id="IPR010147">
    <property type="entry name" value="CRISPR-assoc_prot_CasD"/>
</dbReference>
<dbReference type="NCBIfam" id="TIGR01868">
    <property type="entry name" value="casD_Cas5e"/>
    <property type="match status" value="1"/>
</dbReference>
<dbReference type="InterPro" id="IPR021124">
    <property type="entry name" value="CRISPR-assoc_prot_Cas5"/>
</dbReference>
<dbReference type="AlphaFoldDB" id="A0A7M1R0H1"/>
<dbReference type="Gene3D" id="3.30.70.2660">
    <property type="match status" value="1"/>
</dbReference>
<dbReference type="InterPro" id="IPR013422">
    <property type="entry name" value="CRISPR-assoc_prot_Cas5_N"/>
</dbReference>
<evidence type="ECO:0000256" key="1">
    <source>
        <dbReference type="ARBA" id="ARBA00023118"/>
    </source>
</evidence>
<protein>
    <submittedName>
        <fullName evidence="2">Type I-E CRISPR-associated protein Cas5/CasD</fullName>
    </submittedName>
</protein>
<dbReference type="Proteomes" id="UP000594961">
    <property type="component" value="Chromosome"/>
</dbReference>
<dbReference type="GO" id="GO:0043571">
    <property type="term" value="P:maintenance of CRISPR repeat elements"/>
    <property type="evidence" value="ECO:0007669"/>
    <property type="project" value="InterPro"/>
</dbReference>
<dbReference type="GO" id="GO:0051607">
    <property type="term" value="P:defense response to virus"/>
    <property type="evidence" value="ECO:0007669"/>
    <property type="project" value="UniProtKB-KW"/>
</dbReference>
<dbReference type="GO" id="GO:0003723">
    <property type="term" value="F:RNA binding"/>
    <property type="evidence" value="ECO:0007669"/>
    <property type="project" value="InterPro"/>
</dbReference>
<dbReference type="EMBL" id="CP063212">
    <property type="protein sequence ID" value="QOR47688.1"/>
    <property type="molecule type" value="Genomic_DNA"/>
</dbReference>
<name>A0A7M1R0H1_9ACTO</name>
<sequence>MSSSIYLRFAGPLQSWAGAAVTGNIVHTESEPTRSGLTGLLAGACGFLRGERPGWLDDTHFAIRTDNRGAITDEFQTINPRTEETRFRRRLLLSQGINASSAKSLIYTPDAQGGTSIVNRTYIGGGEFIVQVTNTDHTDELISALQSPVFSPYLGRKAFAPVFPFVLGMGDPSAIYEIPSLRKPKRLPEDTATLSFSLYSPELPTQRHLSQVPVVHHRRSWLDAVREKLAPLS</sequence>
<evidence type="ECO:0000313" key="2">
    <source>
        <dbReference type="EMBL" id="QOR47688.1"/>
    </source>
</evidence>
<dbReference type="NCBIfam" id="TIGR02593">
    <property type="entry name" value="CRISPR_cas5"/>
    <property type="match status" value="1"/>
</dbReference>